<evidence type="ECO:0008006" key="3">
    <source>
        <dbReference type="Google" id="ProtNLM"/>
    </source>
</evidence>
<reference evidence="1 2" key="1">
    <citation type="submission" date="2019-12" db="EMBL/GenBank/DDBJ databases">
        <authorList>
            <person name="Floudas D."/>
            <person name="Bentzer J."/>
            <person name="Ahren D."/>
            <person name="Johansson T."/>
            <person name="Persson P."/>
            <person name="Tunlid A."/>
        </authorList>
    </citation>
    <scope>NUCLEOTIDE SEQUENCE [LARGE SCALE GENOMIC DNA]</scope>
    <source>
        <strain evidence="1 2">CBS 102.39</strain>
    </source>
</reference>
<evidence type="ECO:0000313" key="2">
    <source>
        <dbReference type="Proteomes" id="UP000521872"/>
    </source>
</evidence>
<dbReference type="EMBL" id="JAACJL010000057">
    <property type="protein sequence ID" value="KAF4612155.1"/>
    <property type="molecule type" value="Genomic_DNA"/>
</dbReference>
<name>A0A8H4QJA9_9AGAR</name>
<protein>
    <recommendedName>
        <fullName evidence="3">F-box domain-containing protein</fullName>
    </recommendedName>
</protein>
<dbReference type="AlphaFoldDB" id="A0A8H4QJA9"/>
<evidence type="ECO:0000313" key="1">
    <source>
        <dbReference type="EMBL" id="KAF4612155.1"/>
    </source>
</evidence>
<accession>A0A8H4QJA9</accession>
<comment type="caution">
    <text evidence="1">The sequence shown here is derived from an EMBL/GenBank/DDBJ whole genome shotgun (WGS) entry which is preliminary data.</text>
</comment>
<proteinExistence type="predicted"/>
<gene>
    <name evidence="1" type="ORF">D9613_004501</name>
</gene>
<keyword evidence="2" id="KW-1185">Reference proteome</keyword>
<dbReference type="Proteomes" id="UP000521872">
    <property type="component" value="Unassembled WGS sequence"/>
</dbReference>
<organism evidence="1 2">
    <name type="scientific">Agrocybe pediades</name>
    <dbReference type="NCBI Taxonomy" id="84607"/>
    <lineage>
        <taxon>Eukaryota</taxon>
        <taxon>Fungi</taxon>
        <taxon>Dikarya</taxon>
        <taxon>Basidiomycota</taxon>
        <taxon>Agaricomycotina</taxon>
        <taxon>Agaricomycetes</taxon>
        <taxon>Agaricomycetidae</taxon>
        <taxon>Agaricales</taxon>
        <taxon>Agaricineae</taxon>
        <taxon>Strophariaceae</taxon>
        <taxon>Agrocybe</taxon>
    </lineage>
</organism>
<sequence length="196" mass="22484">MPRLRHSEGRRPKVIDLSQLEDSKPQCPIKEGTCVLCQEILGVEKDISDAVSRLEDLLSHYRRLKTDTNRTHSPIIRDLPVEVLSKIFFACFSDKVNDDDWQPHHRDHVVPLKIGAVCLTWRHVAWSSPELWTCVVLSRRLNSSPHVCNQYDLMQGWISRSGALPLTVYVYEVEEEGQNLDVEAYSLQLTALHSTI</sequence>